<feature type="binding site" evidence="11">
    <location>
        <position position="289"/>
    </location>
    <ligand>
        <name>FMN</name>
        <dbReference type="ChEBI" id="CHEBI:58210"/>
    </ligand>
</feature>
<keyword evidence="9 11" id="KW-0057">Aromatic amino acid biosynthesis</keyword>
<evidence type="ECO:0000256" key="9">
    <source>
        <dbReference type="ARBA" id="ARBA00023141"/>
    </source>
</evidence>
<evidence type="ECO:0000256" key="5">
    <source>
        <dbReference type="ARBA" id="ARBA00022630"/>
    </source>
</evidence>
<evidence type="ECO:0000256" key="4">
    <source>
        <dbReference type="ARBA" id="ARBA00022605"/>
    </source>
</evidence>
<dbReference type="InterPro" id="IPR020541">
    <property type="entry name" value="Chorismate_synthase_CS"/>
</dbReference>
<dbReference type="PIRSF" id="PIRSF001456">
    <property type="entry name" value="Chorismate_synth"/>
    <property type="match status" value="1"/>
</dbReference>
<dbReference type="Gene3D" id="3.60.150.10">
    <property type="entry name" value="Chorismate synthase AroC"/>
    <property type="match status" value="1"/>
</dbReference>
<dbReference type="RefSeq" id="WP_073077351.1">
    <property type="nucleotide sequence ID" value="NZ_FQXV01000004.1"/>
</dbReference>
<name>A0A1M5X3P7_9FIRM</name>
<accession>A0A1M5X3P7</accession>
<feature type="binding site" evidence="11">
    <location>
        <position position="47"/>
    </location>
    <ligand>
        <name>NADP(+)</name>
        <dbReference type="ChEBI" id="CHEBI:58349"/>
    </ligand>
</feature>
<dbReference type="PROSITE" id="PS00789">
    <property type="entry name" value="CHORISMATE_SYNTHASE_3"/>
    <property type="match status" value="1"/>
</dbReference>
<dbReference type="GO" id="GO:0004107">
    <property type="term" value="F:chorismate synthase activity"/>
    <property type="evidence" value="ECO:0007669"/>
    <property type="project" value="UniProtKB-UniRule"/>
</dbReference>
<comment type="cofactor">
    <cofactor evidence="11">
        <name>FMNH2</name>
        <dbReference type="ChEBI" id="CHEBI:57618"/>
    </cofactor>
    <text evidence="11">Reduced FMN (FMNH(2)).</text>
</comment>
<dbReference type="UniPathway" id="UPA00053">
    <property type="reaction ID" value="UER00090"/>
</dbReference>
<dbReference type="EMBL" id="FQXV01000004">
    <property type="protein sequence ID" value="SHH93823.1"/>
    <property type="molecule type" value="Genomic_DNA"/>
</dbReference>
<dbReference type="InterPro" id="IPR000453">
    <property type="entry name" value="Chorismate_synth"/>
</dbReference>
<evidence type="ECO:0000313" key="13">
    <source>
        <dbReference type="Proteomes" id="UP000183995"/>
    </source>
</evidence>
<comment type="subunit">
    <text evidence="11">Homotetramer.</text>
</comment>
<keyword evidence="7 11" id="KW-0274">FAD</keyword>
<comment type="pathway">
    <text evidence="1 11">Metabolic intermediate biosynthesis; chorismate biosynthesis; chorismate from D-erythrose 4-phosphate and phosphoenolpyruvate: step 7/7.</text>
</comment>
<dbReference type="Proteomes" id="UP000183995">
    <property type="component" value="Unassembled WGS sequence"/>
</dbReference>
<evidence type="ECO:0000313" key="12">
    <source>
        <dbReference type="EMBL" id="SHH93823.1"/>
    </source>
</evidence>
<evidence type="ECO:0000256" key="8">
    <source>
        <dbReference type="ARBA" id="ARBA00022857"/>
    </source>
</evidence>
<comment type="caution">
    <text evidence="11">Lacks conserved residue(s) required for the propagation of feature annotation.</text>
</comment>
<keyword evidence="6 11" id="KW-0288">FMN</keyword>
<keyword evidence="8 11" id="KW-0521">NADP</keyword>
<dbReference type="OrthoDB" id="9771806at2"/>
<evidence type="ECO:0000256" key="2">
    <source>
        <dbReference type="ARBA" id="ARBA00008014"/>
    </source>
</evidence>
<organism evidence="12 13">
    <name type="scientific">Sporobacter termitidis DSM 10068</name>
    <dbReference type="NCBI Taxonomy" id="1123282"/>
    <lineage>
        <taxon>Bacteria</taxon>
        <taxon>Bacillati</taxon>
        <taxon>Bacillota</taxon>
        <taxon>Clostridia</taxon>
        <taxon>Eubacteriales</taxon>
        <taxon>Oscillospiraceae</taxon>
        <taxon>Sporobacter</taxon>
    </lineage>
</organism>
<sequence>MSSTYGKNIRISIFGQSHSEAVGVVVDGLPSGFRPDLDELRRFMDRRAPGKNSYSTPRKEADAPEFLSGLNGGVTCGAPLVALIRSKDTRSADYSNLKDVPRPGHADFTAQLKYKGAQDVAGGGHFSGRLTAPLCVAGGICLQILKSKGIEIGAHIASIGNIRDVRFDASSVGRADFHLLRGAAFPVLDEARGAQMLTAIEQARKDGDSLGGVIECAVTGVPGGLGDPMFDGMENRIAGIVFGIPAVKGIEFGSGFGGTSLRGSDNNDSFYMDGGRVRTRTNNHGGILGGITSGMPIVFRAAVKPTPSIAKEQYSVSLSGKSNVRMTIKGRHDPCIVPRAVPVVEAAAAVAVLDALLDGNKYQ</sequence>
<evidence type="ECO:0000256" key="3">
    <source>
        <dbReference type="ARBA" id="ARBA00013036"/>
    </source>
</evidence>
<dbReference type="SUPFAM" id="SSF103263">
    <property type="entry name" value="Chorismate synthase, AroC"/>
    <property type="match status" value="1"/>
</dbReference>
<dbReference type="NCBIfam" id="TIGR00033">
    <property type="entry name" value="aroC"/>
    <property type="match status" value="1"/>
</dbReference>
<dbReference type="GO" id="GO:0005829">
    <property type="term" value="C:cytosol"/>
    <property type="evidence" value="ECO:0007669"/>
    <property type="project" value="TreeGrafter"/>
</dbReference>
<dbReference type="InterPro" id="IPR035904">
    <property type="entry name" value="Chorismate_synth_AroC_sf"/>
</dbReference>
<keyword evidence="5 11" id="KW-0285">Flavoprotein</keyword>
<protein>
    <recommendedName>
        <fullName evidence="3 11">Chorismate synthase</fullName>
        <shortName evidence="11">CS</shortName>
        <ecNumber evidence="3 11">4.2.3.5</ecNumber>
    </recommendedName>
    <alternativeName>
        <fullName evidence="11">5-enolpyruvylshikimate-3-phosphate phospholyase</fullName>
    </alternativeName>
</protein>
<dbReference type="EC" id="4.2.3.5" evidence="3 11"/>
<comment type="catalytic activity">
    <reaction evidence="11">
        <text>5-O-(1-carboxyvinyl)-3-phosphoshikimate = chorismate + phosphate</text>
        <dbReference type="Rhea" id="RHEA:21020"/>
        <dbReference type="ChEBI" id="CHEBI:29748"/>
        <dbReference type="ChEBI" id="CHEBI:43474"/>
        <dbReference type="ChEBI" id="CHEBI:57701"/>
        <dbReference type="EC" id="4.2.3.5"/>
    </reaction>
</comment>
<evidence type="ECO:0000256" key="10">
    <source>
        <dbReference type="ARBA" id="ARBA00023239"/>
    </source>
</evidence>
<evidence type="ECO:0000256" key="11">
    <source>
        <dbReference type="HAMAP-Rule" id="MF_00300"/>
    </source>
</evidence>
<feature type="binding site" evidence="11">
    <location>
        <begin position="304"/>
        <end position="308"/>
    </location>
    <ligand>
        <name>FMN</name>
        <dbReference type="ChEBI" id="CHEBI:58210"/>
    </ligand>
</feature>
<dbReference type="AlphaFoldDB" id="A0A1M5X3P7"/>
<proteinExistence type="inferred from homology"/>
<keyword evidence="10 11" id="KW-0456">Lyase</keyword>
<dbReference type="PANTHER" id="PTHR21085">
    <property type="entry name" value="CHORISMATE SYNTHASE"/>
    <property type="match status" value="1"/>
</dbReference>
<dbReference type="PANTHER" id="PTHR21085:SF0">
    <property type="entry name" value="CHORISMATE SYNTHASE"/>
    <property type="match status" value="1"/>
</dbReference>
<keyword evidence="13" id="KW-1185">Reference proteome</keyword>
<dbReference type="Pfam" id="PF01264">
    <property type="entry name" value="Chorismate_synt"/>
    <property type="match status" value="1"/>
</dbReference>
<dbReference type="CDD" id="cd07304">
    <property type="entry name" value="Chorismate_synthase"/>
    <property type="match status" value="1"/>
</dbReference>
<dbReference type="HAMAP" id="MF_00300">
    <property type="entry name" value="Chorismate_synth"/>
    <property type="match status" value="1"/>
</dbReference>
<dbReference type="GO" id="GO:0008652">
    <property type="term" value="P:amino acid biosynthetic process"/>
    <property type="evidence" value="ECO:0007669"/>
    <property type="project" value="UniProtKB-KW"/>
</dbReference>
<dbReference type="GO" id="GO:0009073">
    <property type="term" value="P:aromatic amino acid family biosynthetic process"/>
    <property type="evidence" value="ECO:0007669"/>
    <property type="project" value="UniProtKB-KW"/>
</dbReference>
<evidence type="ECO:0000256" key="1">
    <source>
        <dbReference type="ARBA" id="ARBA00005044"/>
    </source>
</evidence>
<comment type="function">
    <text evidence="11">Catalyzes the anti-1,4-elimination of the C-3 phosphate and the C-6 proR hydrogen from 5-enolpyruvylshikimate-3-phosphate (EPSP) to yield chorismate, which is the branch point compound that serves as the starting substrate for the three terminal pathways of aromatic amino acid biosynthesis. This reaction introduces a second double bond into the aromatic ring system.</text>
</comment>
<dbReference type="GO" id="GO:0010181">
    <property type="term" value="F:FMN binding"/>
    <property type="evidence" value="ECO:0007669"/>
    <property type="project" value="TreeGrafter"/>
</dbReference>
<dbReference type="NCBIfam" id="NF003793">
    <property type="entry name" value="PRK05382.1"/>
    <property type="match status" value="1"/>
</dbReference>
<feature type="binding site" evidence="11">
    <location>
        <begin position="125"/>
        <end position="127"/>
    </location>
    <ligand>
        <name>FMN</name>
        <dbReference type="ChEBI" id="CHEBI:58210"/>
    </ligand>
</feature>
<reference evidence="12 13" key="1">
    <citation type="submission" date="2016-11" db="EMBL/GenBank/DDBJ databases">
        <authorList>
            <person name="Jaros S."/>
            <person name="Januszkiewicz K."/>
            <person name="Wedrychowicz H."/>
        </authorList>
    </citation>
    <scope>NUCLEOTIDE SEQUENCE [LARGE SCALE GENOMIC DNA]</scope>
    <source>
        <strain evidence="12 13">DSM 10068</strain>
    </source>
</reference>
<evidence type="ECO:0000256" key="6">
    <source>
        <dbReference type="ARBA" id="ARBA00022643"/>
    </source>
</evidence>
<feature type="binding site" evidence="11">
    <location>
        <position position="331"/>
    </location>
    <ligand>
        <name>FMN</name>
        <dbReference type="ChEBI" id="CHEBI:58210"/>
    </ligand>
</feature>
<comment type="similarity">
    <text evidence="2 11">Belongs to the chorismate synthase family.</text>
</comment>
<keyword evidence="4 11" id="KW-0028">Amino-acid biosynthesis</keyword>
<dbReference type="STRING" id="1123282.SAMN02745823_01534"/>
<dbReference type="GO" id="GO:0009423">
    <property type="term" value="P:chorismate biosynthetic process"/>
    <property type="evidence" value="ECO:0007669"/>
    <property type="project" value="UniProtKB-UniRule"/>
</dbReference>
<gene>
    <name evidence="11" type="primary">aroC</name>
    <name evidence="12" type="ORF">SAMN02745823_01534</name>
</gene>
<evidence type="ECO:0000256" key="7">
    <source>
        <dbReference type="ARBA" id="ARBA00022827"/>
    </source>
</evidence>